<evidence type="ECO:0000313" key="2">
    <source>
        <dbReference type="EMBL" id="KAF6198546.1"/>
    </source>
</evidence>
<feature type="region of interest" description="Disordered" evidence="1">
    <location>
        <begin position="890"/>
        <end position="909"/>
    </location>
</feature>
<proteinExistence type="predicted"/>
<organism evidence="2 3">
    <name type="scientific">Apolygus lucorum</name>
    <name type="common">Small green plant bug</name>
    <name type="synonym">Lygocoris lucorum</name>
    <dbReference type="NCBI Taxonomy" id="248454"/>
    <lineage>
        <taxon>Eukaryota</taxon>
        <taxon>Metazoa</taxon>
        <taxon>Ecdysozoa</taxon>
        <taxon>Arthropoda</taxon>
        <taxon>Hexapoda</taxon>
        <taxon>Insecta</taxon>
        <taxon>Pterygota</taxon>
        <taxon>Neoptera</taxon>
        <taxon>Paraneoptera</taxon>
        <taxon>Hemiptera</taxon>
        <taxon>Heteroptera</taxon>
        <taxon>Panheteroptera</taxon>
        <taxon>Cimicomorpha</taxon>
        <taxon>Miridae</taxon>
        <taxon>Mirini</taxon>
        <taxon>Apolygus</taxon>
    </lineage>
</organism>
<protein>
    <submittedName>
        <fullName evidence="2">Uncharacterized protein</fullName>
    </submittedName>
</protein>
<comment type="caution">
    <text evidence="2">The sequence shown here is derived from an EMBL/GenBank/DDBJ whole genome shotgun (WGS) entry which is preliminary data.</text>
</comment>
<reference evidence="2" key="1">
    <citation type="journal article" date="2021" name="Mol. Ecol. Resour.">
        <title>Apolygus lucorum genome provides insights into omnivorousness and mesophyll feeding.</title>
        <authorList>
            <person name="Liu Y."/>
            <person name="Liu H."/>
            <person name="Wang H."/>
            <person name="Huang T."/>
            <person name="Liu B."/>
            <person name="Yang B."/>
            <person name="Yin L."/>
            <person name="Li B."/>
            <person name="Zhang Y."/>
            <person name="Zhang S."/>
            <person name="Jiang F."/>
            <person name="Zhang X."/>
            <person name="Ren Y."/>
            <person name="Wang B."/>
            <person name="Wang S."/>
            <person name="Lu Y."/>
            <person name="Wu K."/>
            <person name="Fan W."/>
            <person name="Wang G."/>
        </authorList>
    </citation>
    <scope>NUCLEOTIDE SEQUENCE</scope>
    <source>
        <strain evidence="2">12Hb</strain>
    </source>
</reference>
<feature type="region of interest" description="Disordered" evidence="1">
    <location>
        <begin position="397"/>
        <end position="416"/>
    </location>
</feature>
<dbReference type="Proteomes" id="UP000466442">
    <property type="component" value="Linkage Group LG16"/>
</dbReference>
<gene>
    <name evidence="2" type="ORF">GE061_008294</name>
</gene>
<dbReference type="AlphaFoldDB" id="A0A8S9WRW6"/>
<evidence type="ECO:0000313" key="3">
    <source>
        <dbReference type="Proteomes" id="UP000466442"/>
    </source>
</evidence>
<evidence type="ECO:0000256" key="1">
    <source>
        <dbReference type="SAM" id="MobiDB-lite"/>
    </source>
</evidence>
<name>A0A8S9WRW6_APOLU</name>
<dbReference type="OrthoDB" id="1890790at2759"/>
<accession>A0A8S9WRW6</accession>
<feature type="compositionally biased region" description="Pro residues" evidence="1">
    <location>
        <begin position="403"/>
        <end position="413"/>
    </location>
</feature>
<keyword evidence="3" id="KW-1185">Reference proteome</keyword>
<sequence length="996" mass="111627">MSEEVGQYLLAWGMHQKTIDLLIAAGLESVADIVHATPSIVVNLDGIPPLQALIYKKKWQESFGEESVEKLSQPSLLSPPALFYPEVQHSVDEPDPRPPSGIASYSNVGLKKKVFELVKEASKGHGTKKLLLQKLESLDNTSVADLPVPSTLFLEKEKWFLSRTVINYLLGLQDSSKTAKPRLAYSDIRPYAQICADLFGDTSQYWFDNAVLKVEADYQARYPSNTDGDFYSKCCIVYGTVVSLLESADIERRPPFLDLMKHAVDESDKVKLLLLSLPYATYSRSVTKSTSSTSHVKPISSQAVIATWLVIVEDEIALEAYHLKLKQRGDGVVQPYVIAVGKDSLSLERVQLSNVRSFTTHVHKYHKGAVPPSPSSPACRHTPDRTPVLRSLEDERTPVKANAPPPPPLPPSAVPSVKTMSDEAACAYMCTIGSTFIADFHRNTAATNKSIQQAVVFTRKTMEEMAGVLDHLHDDYVTRKCGGENCDHMKEFVALAQQVMTNWMKPLSTVHKRWNYFVESGALIPPEIVTLNTRKVVCGDEVPELIKDMSGQYVSITKTLKNVLELPGLLDEINDYKAYCEDQTGIFNICQGSAWLNGVSNAPDCLTLPVNIYFDDFETGNPLGSHSGGANKLGAVYMTLPFLPPRLQSKLDFIFLVMIFSSMDRREKGQDADNYRIFKWVILELNELGRVGIELNLPGRKTVIKFALGCLVGDNLGLNDILGFTTSFSAIRCCRLCRATKNQFSQLTVEDESLMRNSVNYQQDYEKWEKGETDTGIVGDNVWEKLDNFSIDNKVSVDLMHDMYEGVARYTMQVVLKGLIAKNSRFTLEYLNSRIKNLRYGPDRYSKPTQIGPSKKRGGNFNIRMSASEMRNFVAYFGLLVGHKVDPYDPDYRTPTAPPPAKKRRLKEKDDDSSSYFHLYNLMCAILPLDNTVVYVETLNLQTLYFCEHFGAYRIGYTHTTCFHNFNEITALYPFPNNLVESVGKGVYVLSRNPGI</sequence>
<dbReference type="EMBL" id="WIXP02000016">
    <property type="protein sequence ID" value="KAF6198546.1"/>
    <property type="molecule type" value="Genomic_DNA"/>
</dbReference>
<feature type="region of interest" description="Disordered" evidence="1">
    <location>
        <begin position="365"/>
        <end position="385"/>
    </location>
</feature>